<evidence type="ECO:0000256" key="1">
    <source>
        <dbReference type="SAM" id="MobiDB-lite"/>
    </source>
</evidence>
<keyword evidence="3" id="KW-1185">Reference proteome</keyword>
<gene>
    <name evidence="2" type="ordered locus">Caci_3054</name>
</gene>
<protein>
    <submittedName>
        <fullName evidence="2">Uncharacterized protein</fullName>
    </submittedName>
</protein>
<feature type="compositionally biased region" description="Basic residues" evidence="1">
    <location>
        <begin position="1"/>
        <end position="11"/>
    </location>
</feature>
<dbReference type="EMBL" id="CP001700">
    <property type="protein sequence ID" value="ACU71963.1"/>
    <property type="molecule type" value="Genomic_DNA"/>
</dbReference>
<feature type="compositionally biased region" description="Basic and acidic residues" evidence="1">
    <location>
        <begin position="12"/>
        <end position="28"/>
    </location>
</feature>
<name>C7Q4J4_CATAD</name>
<evidence type="ECO:0000313" key="3">
    <source>
        <dbReference type="Proteomes" id="UP000000851"/>
    </source>
</evidence>
<dbReference type="Proteomes" id="UP000000851">
    <property type="component" value="Chromosome"/>
</dbReference>
<sequence>MSNRSSRFRKLLTKDPATHAAPKSEQRSLRLVPPSGNMPQRPRPTAGPGPETQLMPAIREADEAFLTRELPKVSPAAVLPLYPHTPYSPISGHMAPQLPLDVTQVLPVVTAPRRSVDTAATQLLPVAVDMPPSVMHADPTRWHDRTHVEDNDLEPESRGRHVLDGLKAEQDPALELAQAEQRVVSAMVTGVPRVKNPAMRLAVRMFREARDMGRARESRLAQDDARLDATDARIKAFAERWAHDDAHWDRVAQVLKAKQEASDAGQLTAVYDADGTAAALYKVDELSHEIVQRARAKAGVR</sequence>
<feature type="region of interest" description="Disordered" evidence="1">
    <location>
        <begin position="1"/>
        <end position="53"/>
    </location>
</feature>
<accession>C7Q4J4</accession>
<organism evidence="2 3">
    <name type="scientific">Catenulispora acidiphila (strain DSM 44928 / JCM 14897 / NBRC 102108 / NRRL B-24433 / ID139908)</name>
    <dbReference type="NCBI Taxonomy" id="479433"/>
    <lineage>
        <taxon>Bacteria</taxon>
        <taxon>Bacillati</taxon>
        <taxon>Actinomycetota</taxon>
        <taxon>Actinomycetes</taxon>
        <taxon>Catenulisporales</taxon>
        <taxon>Catenulisporaceae</taxon>
        <taxon>Catenulispora</taxon>
    </lineage>
</organism>
<dbReference type="InParanoid" id="C7Q4J4"/>
<evidence type="ECO:0000313" key="2">
    <source>
        <dbReference type="EMBL" id="ACU71963.1"/>
    </source>
</evidence>
<dbReference type="STRING" id="479433.Caci_3054"/>
<dbReference type="HOGENOM" id="CLU_923430_0_0_11"/>
<reference evidence="2 3" key="1">
    <citation type="journal article" date="2009" name="Stand. Genomic Sci.">
        <title>Complete genome sequence of Catenulispora acidiphila type strain (ID 139908).</title>
        <authorList>
            <person name="Copeland A."/>
            <person name="Lapidus A."/>
            <person name="Glavina Del Rio T."/>
            <person name="Nolan M."/>
            <person name="Lucas S."/>
            <person name="Chen F."/>
            <person name="Tice H."/>
            <person name="Cheng J.F."/>
            <person name="Bruce D."/>
            <person name="Goodwin L."/>
            <person name="Pitluck S."/>
            <person name="Mikhailova N."/>
            <person name="Pati A."/>
            <person name="Ivanova N."/>
            <person name="Mavromatis K."/>
            <person name="Chen A."/>
            <person name="Palaniappan K."/>
            <person name="Chain P."/>
            <person name="Land M."/>
            <person name="Hauser L."/>
            <person name="Chang Y.J."/>
            <person name="Jeffries C.D."/>
            <person name="Chertkov O."/>
            <person name="Brettin T."/>
            <person name="Detter J.C."/>
            <person name="Han C."/>
            <person name="Ali Z."/>
            <person name="Tindall B.J."/>
            <person name="Goker M."/>
            <person name="Bristow J."/>
            <person name="Eisen J.A."/>
            <person name="Markowitz V."/>
            <person name="Hugenholtz P."/>
            <person name="Kyrpides N.C."/>
            <person name="Klenk H.P."/>
        </authorList>
    </citation>
    <scope>NUCLEOTIDE SEQUENCE [LARGE SCALE GENOMIC DNA]</scope>
    <source>
        <strain evidence="3">DSM 44928 / JCM 14897 / NBRC 102108 / NRRL B-24433 / ID139908</strain>
    </source>
</reference>
<dbReference type="KEGG" id="cai:Caci_3054"/>
<proteinExistence type="predicted"/>
<dbReference type="AlphaFoldDB" id="C7Q4J4"/>